<gene>
    <name evidence="2" type="ORF">IQ247_05115</name>
</gene>
<accession>A0A8J7FD65</accession>
<dbReference type="PANTHER" id="PTHR35733:SF1">
    <property type="entry name" value="OS02G0307800 PROTEIN"/>
    <property type="match status" value="1"/>
</dbReference>
<dbReference type="Proteomes" id="UP000620559">
    <property type="component" value="Unassembled WGS sequence"/>
</dbReference>
<evidence type="ECO:0000256" key="1">
    <source>
        <dbReference type="SAM" id="Phobius"/>
    </source>
</evidence>
<keyword evidence="1" id="KW-1133">Transmembrane helix</keyword>
<sequence length="109" mass="11502">MNQEKLTEQTENQQENQPTPLRCLIGAVMSGGLGFVAYKLMVSIATTFANKPVTSDNPMVVSLSSAVRTLVVGVVALGTGIFGIVGLGLLALAVQLVIKQLTTKDEQEV</sequence>
<dbReference type="PANTHER" id="PTHR35733">
    <property type="entry name" value="OS02G0307800 PROTEIN"/>
    <property type="match status" value="1"/>
</dbReference>
<feature type="transmembrane region" description="Helical" evidence="1">
    <location>
        <begin position="69"/>
        <end position="94"/>
    </location>
</feature>
<reference evidence="2" key="1">
    <citation type="submission" date="2020-10" db="EMBL/GenBank/DDBJ databases">
        <authorList>
            <person name="Castelo-Branco R."/>
            <person name="Eusebio N."/>
            <person name="Adriana R."/>
            <person name="Vieira A."/>
            <person name="Brugerolle De Fraissinette N."/>
            <person name="Rezende De Castro R."/>
            <person name="Schneider M.P."/>
            <person name="Vasconcelos V."/>
            <person name="Leao P.N."/>
        </authorList>
    </citation>
    <scope>NUCLEOTIDE SEQUENCE</scope>
    <source>
        <strain evidence="2">LEGE 06105</strain>
    </source>
</reference>
<dbReference type="RefSeq" id="WP_193917708.1">
    <property type="nucleotide sequence ID" value="NZ_JADEWL010000010.1"/>
</dbReference>
<comment type="caution">
    <text evidence="2">The sequence shown here is derived from an EMBL/GenBank/DDBJ whole genome shotgun (WGS) entry which is preliminary data.</text>
</comment>
<keyword evidence="1" id="KW-0472">Membrane</keyword>
<name>A0A8J7FD65_9CYAN</name>
<keyword evidence="3" id="KW-1185">Reference proteome</keyword>
<protein>
    <submittedName>
        <fullName evidence="2">DUF3082 domain-containing protein</fullName>
    </submittedName>
</protein>
<proteinExistence type="predicted"/>
<feature type="transmembrane region" description="Helical" evidence="1">
    <location>
        <begin position="21"/>
        <end position="49"/>
    </location>
</feature>
<dbReference type="InterPro" id="IPR021434">
    <property type="entry name" value="DUF3082"/>
</dbReference>
<dbReference type="AlphaFoldDB" id="A0A8J7FD65"/>
<organism evidence="2 3">
    <name type="scientific">Plectonema cf. radiosum LEGE 06105</name>
    <dbReference type="NCBI Taxonomy" id="945769"/>
    <lineage>
        <taxon>Bacteria</taxon>
        <taxon>Bacillati</taxon>
        <taxon>Cyanobacteriota</taxon>
        <taxon>Cyanophyceae</taxon>
        <taxon>Oscillatoriophycideae</taxon>
        <taxon>Oscillatoriales</taxon>
        <taxon>Microcoleaceae</taxon>
        <taxon>Plectonema</taxon>
    </lineage>
</organism>
<keyword evidence="1" id="KW-0812">Transmembrane</keyword>
<evidence type="ECO:0000313" key="3">
    <source>
        <dbReference type="Proteomes" id="UP000620559"/>
    </source>
</evidence>
<evidence type="ECO:0000313" key="2">
    <source>
        <dbReference type="EMBL" id="MBE9212096.1"/>
    </source>
</evidence>
<dbReference type="Pfam" id="PF11282">
    <property type="entry name" value="DUF3082"/>
    <property type="match status" value="1"/>
</dbReference>
<dbReference type="EMBL" id="JADEWL010000010">
    <property type="protein sequence ID" value="MBE9212096.1"/>
    <property type="molecule type" value="Genomic_DNA"/>
</dbReference>